<protein>
    <submittedName>
        <fullName evidence="8">Aromatic acid exporter family member 1</fullName>
    </submittedName>
</protein>
<proteinExistence type="predicted"/>
<evidence type="ECO:0000313" key="8">
    <source>
        <dbReference type="EMBL" id="RKR30316.1"/>
    </source>
</evidence>
<evidence type="ECO:0000256" key="5">
    <source>
        <dbReference type="ARBA" id="ARBA00023136"/>
    </source>
</evidence>
<evidence type="ECO:0000256" key="6">
    <source>
        <dbReference type="SAM" id="MobiDB-lite"/>
    </source>
</evidence>
<accession>A0A495FPI2</accession>
<feature type="region of interest" description="Disordered" evidence="6">
    <location>
        <begin position="366"/>
        <end position="387"/>
    </location>
</feature>
<evidence type="ECO:0000256" key="2">
    <source>
        <dbReference type="ARBA" id="ARBA00022475"/>
    </source>
</evidence>
<evidence type="ECO:0000256" key="4">
    <source>
        <dbReference type="ARBA" id="ARBA00022989"/>
    </source>
</evidence>
<evidence type="ECO:0000256" key="1">
    <source>
        <dbReference type="ARBA" id="ARBA00004651"/>
    </source>
</evidence>
<feature type="transmembrane region" description="Helical" evidence="7">
    <location>
        <begin position="37"/>
        <end position="56"/>
    </location>
</feature>
<comment type="subcellular location">
    <subcellularLocation>
        <location evidence="1">Cell membrane</location>
        <topology evidence="1">Multi-pass membrane protein</topology>
    </subcellularLocation>
</comment>
<dbReference type="Pfam" id="PF06081">
    <property type="entry name" value="ArAE_1"/>
    <property type="match status" value="1"/>
</dbReference>
<dbReference type="InterPro" id="IPR010343">
    <property type="entry name" value="ArAE_1"/>
</dbReference>
<feature type="compositionally biased region" description="Polar residues" evidence="6">
    <location>
        <begin position="378"/>
        <end position="387"/>
    </location>
</feature>
<evidence type="ECO:0000256" key="3">
    <source>
        <dbReference type="ARBA" id="ARBA00022692"/>
    </source>
</evidence>
<dbReference type="EMBL" id="RBIR01000001">
    <property type="protein sequence ID" value="RKR30316.1"/>
    <property type="molecule type" value="Genomic_DNA"/>
</dbReference>
<reference evidence="8 9" key="1">
    <citation type="submission" date="2018-10" db="EMBL/GenBank/DDBJ databases">
        <title>Genomic Encyclopedia of Type Strains, Phase IV (KMG-IV): sequencing the most valuable type-strain genomes for metagenomic binning, comparative biology and taxonomic classification.</title>
        <authorList>
            <person name="Goeker M."/>
        </authorList>
    </citation>
    <scope>NUCLEOTIDE SEQUENCE [LARGE SCALE GENOMIC DNA]</scope>
    <source>
        <strain evidence="8 9">DSM 25586</strain>
    </source>
</reference>
<feature type="transmembrane region" description="Helical" evidence="7">
    <location>
        <begin position="156"/>
        <end position="177"/>
    </location>
</feature>
<keyword evidence="2" id="KW-1003">Cell membrane</keyword>
<feature type="transmembrane region" description="Helical" evidence="7">
    <location>
        <begin position="111"/>
        <end position="127"/>
    </location>
</feature>
<name>A0A495FPI2_9MICC</name>
<organism evidence="8 9">
    <name type="scientific">Arthrobacter oryzae</name>
    <dbReference type="NCBI Taxonomy" id="409290"/>
    <lineage>
        <taxon>Bacteria</taxon>
        <taxon>Bacillati</taxon>
        <taxon>Actinomycetota</taxon>
        <taxon>Actinomycetes</taxon>
        <taxon>Micrococcales</taxon>
        <taxon>Micrococcaceae</taxon>
        <taxon>Arthrobacter</taxon>
    </lineage>
</organism>
<keyword evidence="3 7" id="KW-0812">Transmembrane</keyword>
<keyword evidence="4 7" id="KW-1133">Transmembrane helix</keyword>
<feature type="transmembrane region" description="Helical" evidence="7">
    <location>
        <begin position="86"/>
        <end position="105"/>
    </location>
</feature>
<evidence type="ECO:0000256" key="7">
    <source>
        <dbReference type="SAM" id="Phobius"/>
    </source>
</evidence>
<evidence type="ECO:0000313" key="9">
    <source>
        <dbReference type="Proteomes" id="UP000276055"/>
    </source>
</evidence>
<comment type="caution">
    <text evidence="8">The sequence shown here is derived from an EMBL/GenBank/DDBJ whole genome shotgun (WGS) entry which is preliminary data.</text>
</comment>
<dbReference type="GO" id="GO:0005886">
    <property type="term" value="C:plasma membrane"/>
    <property type="evidence" value="ECO:0007669"/>
    <property type="project" value="UniProtKB-SubCell"/>
</dbReference>
<dbReference type="AlphaFoldDB" id="A0A495FPI2"/>
<dbReference type="RefSeq" id="WP_244208214.1">
    <property type="nucleotide sequence ID" value="NZ_RBIR01000001.1"/>
</dbReference>
<keyword evidence="5 7" id="KW-0472">Membrane</keyword>
<sequence>MVNPEKTTENPPSWLRIRAHGAASGVAAALVWPRLQLALKAALAAGIAFAIAPFMPGSAADYPYYAPLGALVAMYENVAGSMRQGLQALVGLSIGVGLAFMLFSLGHPTPLTVAVVMGLGVVLAGLPRIGSGRDWIPTAALLVLLVGGHNPDAFSFGYLFQMAVGVTVGIVVNLLVFPPLHFRAAALSIVELRQALAQQLWDMGKALKESWPPEHVDWSRRSEALAAHARSVRYAVEKADASRQANPRRRLHPRDINLDYRNLRDLEKLTFHVQDVTQVLSDVIWAEDTPFVIPDEYAAPLGDAMAAVGDLLRATEEDNPDRQAELTRTADEEINELTARLGSEPHPSDAPSAVESILMSLHRMLRVARPRRPEGQQADPSGSPSET</sequence>
<gene>
    <name evidence="8" type="ORF">C8D78_0641</name>
</gene>
<dbReference type="Proteomes" id="UP000276055">
    <property type="component" value="Unassembled WGS sequence"/>
</dbReference>